<dbReference type="InterPro" id="IPR029044">
    <property type="entry name" value="Nucleotide-diphossugar_trans"/>
</dbReference>
<reference evidence="2 3" key="1">
    <citation type="submission" date="2020-09" db="EMBL/GenBank/DDBJ databases">
        <title>Investigation of environmental microbe.</title>
        <authorList>
            <person name="Ou Y."/>
            <person name="Kang Q."/>
        </authorList>
    </citation>
    <scope>NUCLEOTIDE SEQUENCE [LARGE SCALE GENOMIC DNA]</scope>
    <source>
        <strain evidence="2 3">KJZ-9</strain>
    </source>
</reference>
<evidence type="ECO:0000259" key="1">
    <source>
        <dbReference type="Pfam" id="PF00535"/>
    </source>
</evidence>
<feature type="domain" description="Glycosyltransferase 2-like" evidence="1">
    <location>
        <begin position="5"/>
        <end position="170"/>
    </location>
</feature>
<evidence type="ECO:0000313" key="2">
    <source>
        <dbReference type="EMBL" id="QNV39461.1"/>
    </source>
</evidence>
<dbReference type="GO" id="GO:0016740">
    <property type="term" value="F:transferase activity"/>
    <property type="evidence" value="ECO:0007669"/>
    <property type="project" value="UniProtKB-KW"/>
</dbReference>
<dbReference type="EMBL" id="CP061538">
    <property type="protein sequence ID" value="QNV39461.1"/>
    <property type="molecule type" value="Genomic_DNA"/>
</dbReference>
<dbReference type="PANTHER" id="PTHR43685">
    <property type="entry name" value="GLYCOSYLTRANSFERASE"/>
    <property type="match status" value="1"/>
</dbReference>
<evidence type="ECO:0000313" key="3">
    <source>
        <dbReference type="Proteomes" id="UP000516421"/>
    </source>
</evidence>
<dbReference type="AlphaFoldDB" id="A0A7H2BIG5"/>
<organism evidence="2 3">
    <name type="scientific">Rothia amarae</name>
    <dbReference type="NCBI Taxonomy" id="169480"/>
    <lineage>
        <taxon>Bacteria</taxon>
        <taxon>Bacillati</taxon>
        <taxon>Actinomycetota</taxon>
        <taxon>Actinomycetes</taxon>
        <taxon>Micrococcales</taxon>
        <taxon>Micrococcaceae</taxon>
        <taxon>Rothia</taxon>
    </lineage>
</organism>
<accession>A0A7H2BIG5</accession>
<dbReference type="InterPro" id="IPR050834">
    <property type="entry name" value="Glycosyltransf_2"/>
</dbReference>
<dbReference type="PANTHER" id="PTHR43685:SF12">
    <property type="entry name" value="GLYCOSYL TRANSFERASE FAMILY 2"/>
    <property type="match status" value="1"/>
</dbReference>
<proteinExistence type="predicted"/>
<dbReference type="KEGG" id="rama:IDM48_08740"/>
<sequence length="305" mass="34143">MIHTSIIIPAHNAAATIDLQLESIYRQTECLPFEVIVVCNRCTDNTVETALQWSEKIDIKVLEANELAGASYARNVGSNKARGEQLLFLDADDAIGEHYIAHSQQALEEKTIFCGGYPPVPYSAFTSLERALSYLEYFEYEPPREETFNPEWPVLAGGSLGIRRSLFRELGGFDPTYEPGAEDNEFGYRAYLAGYPAGSFPPATIAYRMPEKQIRSGQVMRKRAKSSALLLTTMGNWKANPITKGKLPFIMVLFTLAAGLKQVIKEQKLSRAWQERFFTNIGLLEGYIQYQVLGKKPLSQLGRGL</sequence>
<dbReference type="Gene3D" id="3.90.550.10">
    <property type="entry name" value="Spore Coat Polysaccharide Biosynthesis Protein SpsA, Chain A"/>
    <property type="match status" value="1"/>
</dbReference>
<dbReference type="Pfam" id="PF00535">
    <property type="entry name" value="Glycos_transf_2"/>
    <property type="match status" value="1"/>
</dbReference>
<protein>
    <submittedName>
        <fullName evidence="2">Glycosyltransferase family 2 protein</fullName>
    </submittedName>
</protein>
<gene>
    <name evidence="2" type="ORF">IDM48_08740</name>
</gene>
<dbReference type="RefSeq" id="WP_190616983.1">
    <property type="nucleotide sequence ID" value="NZ_CP061538.1"/>
</dbReference>
<dbReference type="SUPFAM" id="SSF53448">
    <property type="entry name" value="Nucleotide-diphospho-sugar transferases"/>
    <property type="match status" value="1"/>
</dbReference>
<dbReference type="CDD" id="cd00761">
    <property type="entry name" value="Glyco_tranf_GTA_type"/>
    <property type="match status" value="1"/>
</dbReference>
<dbReference type="Proteomes" id="UP000516421">
    <property type="component" value="Chromosome"/>
</dbReference>
<dbReference type="InterPro" id="IPR001173">
    <property type="entry name" value="Glyco_trans_2-like"/>
</dbReference>
<name>A0A7H2BIG5_9MICC</name>
<keyword evidence="2" id="KW-0808">Transferase</keyword>
<keyword evidence="3" id="KW-1185">Reference proteome</keyword>